<keyword evidence="2 8" id="KW-0813">Transport</keyword>
<feature type="transmembrane region" description="Helical" evidence="9">
    <location>
        <begin position="96"/>
        <end position="122"/>
    </location>
</feature>
<keyword evidence="5 8" id="KW-0653">Protein transport</keyword>
<reference evidence="12" key="1">
    <citation type="journal article" date="2019" name="Int. J. Syst. Evol. Microbiol.">
        <title>The Global Catalogue of Microorganisms (GCM) 10K type strain sequencing project: providing services to taxonomists for standard genome sequencing and annotation.</title>
        <authorList>
            <consortium name="The Broad Institute Genomics Platform"/>
            <consortium name="The Broad Institute Genome Sequencing Center for Infectious Disease"/>
            <person name="Wu L."/>
            <person name="Ma J."/>
        </authorList>
    </citation>
    <scope>NUCLEOTIDE SEQUENCE [LARGE SCALE GENOMIC DNA]</scope>
    <source>
        <strain evidence="12">CGMCC-1.15741</strain>
    </source>
</reference>
<evidence type="ECO:0000256" key="6">
    <source>
        <dbReference type="ARBA" id="ARBA00022989"/>
    </source>
</evidence>
<keyword evidence="7 9" id="KW-0472">Membrane</keyword>
<protein>
    <submittedName>
        <fullName evidence="11">MotA/TolQ/ExbB proton channel family protein</fullName>
    </submittedName>
</protein>
<keyword evidence="12" id="KW-1185">Reference proteome</keyword>
<keyword evidence="3" id="KW-1003">Cell membrane</keyword>
<dbReference type="InterPro" id="IPR050790">
    <property type="entry name" value="ExbB/TolQ_transport"/>
</dbReference>
<evidence type="ECO:0000313" key="12">
    <source>
        <dbReference type="Proteomes" id="UP001596303"/>
    </source>
</evidence>
<dbReference type="RefSeq" id="WP_377378494.1">
    <property type="nucleotide sequence ID" value="NZ_JBHSSW010000012.1"/>
</dbReference>
<comment type="caution">
    <text evidence="11">The sequence shown here is derived from an EMBL/GenBank/DDBJ whole genome shotgun (WGS) entry which is preliminary data.</text>
</comment>
<comment type="similarity">
    <text evidence="8">Belongs to the exbB/tolQ family.</text>
</comment>
<dbReference type="PANTHER" id="PTHR30625:SF15">
    <property type="entry name" value="BIOPOLYMER TRANSPORT PROTEIN EXBB"/>
    <property type="match status" value="1"/>
</dbReference>
<evidence type="ECO:0000256" key="2">
    <source>
        <dbReference type="ARBA" id="ARBA00022448"/>
    </source>
</evidence>
<evidence type="ECO:0000256" key="7">
    <source>
        <dbReference type="ARBA" id="ARBA00023136"/>
    </source>
</evidence>
<feature type="domain" description="MotA/TolQ/ExbB proton channel" evidence="10">
    <location>
        <begin position="59"/>
        <end position="173"/>
    </location>
</feature>
<name>A0ABW1SAE4_9PROT</name>
<feature type="transmembrane region" description="Helical" evidence="9">
    <location>
        <begin position="142"/>
        <end position="165"/>
    </location>
</feature>
<evidence type="ECO:0000256" key="9">
    <source>
        <dbReference type="SAM" id="Phobius"/>
    </source>
</evidence>
<sequence length="193" mass="21094">MPVWSILTQLPLVFCSVFALTIILERLSFYVRSAGKPEALEPGGVTVFSAEDEAKHCWFRDTLHALMAHRDDERRLRDDVVSLYLQRDIKRLKARLSGLATLAALAPILGLLGTIVGLMHAFRDIGQSEGPVEPAMIADGLWIALSTTAAGLVIAVVCLVAHAAFSSLVRRRTEGLTFVLNRASIEMEAKRAA</sequence>
<keyword evidence="4 9" id="KW-0812">Transmembrane</keyword>
<proteinExistence type="inferred from homology"/>
<evidence type="ECO:0000259" key="10">
    <source>
        <dbReference type="Pfam" id="PF01618"/>
    </source>
</evidence>
<evidence type="ECO:0000313" key="11">
    <source>
        <dbReference type="EMBL" id="MFC6198353.1"/>
    </source>
</evidence>
<dbReference type="Proteomes" id="UP001596303">
    <property type="component" value="Unassembled WGS sequence"/>
</dbReference>
<feature type="transmembrane region" description="Helical" evidence="9">
    <location>
        <begin position="6"/>
        <end position="24"/>
    </location>
</feature>
<evidence type="ECO:0000256" key="3">
    <source>
        <dbReference type="ARBA" id="ARBA00022475"/>
    </source>
</evidence>
<gene>
    <name evidence="11" type="ORF">ACFQDM_09695</name>
</gene>
<comment type="subcellular location">
    <subcellularLocation>
        <location evidence="1">Cell membrane</location>
        <topology evidence="1">Multi-pass membrane protein</topology>
    </subcellularLocation>
    <subcellularLocation>
        <location evidence="8">Membrane</location>
        <topology evidence="8">Multi-pass membrane protein</topology>
    </subcellularLocation>
</comment>
<evidence type="ECO:0000256" key="1">
    <source>
        <dbReference type="ARBA" id="ARBA00004651"/>
    </source>
</evidence>
<dbReference type="Pfam" id="PF01618">
    <property type="entry name" value="MotA_ExbB"/>
    <property type="match status" value="1"/>
</dbReference>
<dbReference type="PANTHER" id="PTHR30625">
    <property type="entry name" value="PROTEIN TOLQ"/>
    <property type="match status" value="1"/>
</dbReference>
<evidence type="ECO:0000256" key="4">
    <source>
        <dbReference type="ARBA" id="ARBA00022692"/>
    </source>
</evidence>
<keyword evidence="6 9" id="KW-1133">Transmembrane helix</keyword>
<accession>A0ABW1SAE4</accession>
<evidence type="ECO:0000256" key="5">
    <source>
        <dbReference type="ARBA" id="ARBA00022927"/>
    </source>
</evidence>
<dbReference type="EMBL" id="JBHSSW010000012">
    <property type="protein sequence ID" value="MFC6198353.1"/>
    <property type="molecule type" value="Genomic_DNA"/>
</dbReference>
<organism evidence="11 12">
    <name type="scientific">Ponticaulis profundi</name>
    <dbReference type="NCBI Taxonomy" id="2665222"/>
    <lineage>
        <taxon>Bacteria</taxon>
        <taxon>Pseudomonadati</taxon>
        <taxon>Pseudomonadota</taxon>
        <taxon>Alphaproteobacteria</taxon>
        <taxon>Hyphomonadales</taxon>
        <taxon>Hyphomonadaceae</taxon>
        <taxon>Ponticaulis</taxon>
    </lineage>
</organism>
<evidence type="ECO:0000256" key="8">
    <source>
        <dbReference type="RuleBase" id="RU004057"/>
    </source>
</evidence>
<dbReference type="InterPro" id="IPR002898">
    <property type="entry name" value="MotA_ExbB_proton_chnl"/>
</dbReference>